<dbReference type="KEGG" id="nano:G5V58_04095"/>
<name>A0A6G6W9N3_9ACTN</name>
<organism evidence="1 2">
    <name type="scientific">Nocardioides anomalus</name>
    <dbReference type="NCBI Taxonomy" id="2712223"/>
    <lineage>
        <taxon>Bacteria</taxon>
        <taxon>Bacillati</taxon>
        <taxon>Actinomycetota</taxon>
        <taxon>Actinomycetes</taxon>
        <taxon>Propionibacteriales</taxon>
        <taxon>Nocardioidaceae</taxon>
        <taxon>Nocardioides</taxon>
    </lineage>
</organism>
<dbReference type="RefSeq" id="WP_165228999.1">
    <property type="nucleotide sequence ID" value="NZ_CP049257.1"/>
</dbReference>
<keyword evidence="2" id="KW-1185">Reference proteome</keyword>
<dbReference type="AlphaFoldDB" id="A0A6G6W9N3"/>
<accession>A0A6G6W9N3</accession>
<dbReference type="Proteomes" id="UP000502996">
    <property type="component" value="Chromosome"/>
</dbReference>
<evidence type="ECO:0000313" key="1">
    <source>
        <dbReference type="EMBL" id="QIG42061.1"/>
    </source>
</evidence>
<evidence type="ECO:0000313" key="2">
    <source>
        <dbReference type="Proteomes" id="UP000502996"/>
    </source>
</evidence>
<reference evidence="1 2" key="1">
    <citation type="submission" date="2020-02" db="EMBL/GenBank/DDBJ databases">
        <title>Full genome sequence of Nocardioides sp. R-3366.</title>
        <authorList>
            <person name="Im W.-T."/>
        </authorList>
    </citation>
    <scope>NUCLEOTIDE SEQUENCE [LARGE SCALE GENOMIC DNA]</scope>
    <source>
        <strain evidence="1 2">R-3366</strain>
    </source>
</reference>
<dbReference type="EMBL" id="CP049257">
    <property type="protein sequence ID" value="QIG42061.1"/>
    <property type="molecule type" value="Genomic_DNA"/>
</dbReference>
<gene>
    <name evidence="1" type="ORF">G5V58_04095</name>
</gene>
<sequence length="101" mass="11561">MRQAKRFLVGARRQIKKVLLALHRELQRLADAIGIWAQRRRDQYAADPGYAEALVRVAIAAADLLLDNRRIRSFAFQLAEALLAVLRGRGRRLDPGHGYWD</sequence>
<protein>
    <submittedName>
        <fullName evidence="1">Uncharacterized protein</fullName>
    </submittedName>
</protein>
<proteinExistence type="predicted"/>